<dbReference type="GO" id="GO:0005886">
    <property type="term" value="C:plasma membrane"/>
    <property type="evidence" value="ECO:0007669"/>
    <property type="project" value="UniProtKB-SubCell"/>
</dbReference>
<name>A0AAW5JW97_BIFAD</name>
<keyword evidence="9" id="KW-1278">Translocase</keyword>
<protein>
    <submittedName>
        <fullName evidence="16">Cation-translocating P-type ATPase</fullName>
    </submittedName>
</protein>
<comment type="similarity">
    <text evidence="2">Belongs to the cation transport ATPase (P-type) (TC 3.A.3) family. Type IIA subfamily.</text>
</comment>
<evidence type="ECO:0000313" key="16">
    <source>
        <dbReference type="EMBL" id="MCQ4793775.1"/>
    </source>
</evidence>
<dbReference type="SUPFAM" id="SSF81653">
    <property type="entry name" value="Calcium ATPase, transduction domain A"/>
    <property type="match status" value="1"/>
</dbReference>
<dbReference type="GO" id="GO:0036376">
    <property type="term" value="P:sodium ion export across plasma membrane"/>
    <property type="evidence" value="ECO:0007669"/>
    <property type="project" value="TreeGrafter"/>
</dbReference>
<evidence type="ECO:0000256" key="7">
    <source>
        <dbReference type="ARBA" id="ARBA00022840"/>
    </source>
</evidence>
<dbReference type="PANTHER" id="PTHR43294">
    <property type="entry name" value="SODIUM/POTASSIUM-TRANSPORTING ATPASE SUBUNIT ALPHA"/>
    <property type="match status" value="1"/>
</dbReference>
<dbReference type="InterPro" id="IPR006068">
    <property type="entry name" value="ATPase_P-typ_cation-transptr_C"/>
</dbReference>
<dbReference type="SFLD" id="SFLDS00003">
    <property type="entry name" value="Haloacid_Dehalogenase"/>
    <property type="match status" value="1"/>
</dbReference>
<dbReference type="InterPro" id="IPR008250">
    <property type="entry name" value="ATPase_P-typ_transduc_dom_A_sf"/>
</dbReference>
<evidence type="ECO:0000256" key="13">
    <source>
        <dbReference type="SAM" id="MobiDB-lite"/>
    </source>
</evidence>
<dbReference type="Gene3D" id="2.70.150.10">
    <property type="entry name" value="Calcium-transporting ATPase, cytoplasmic transduction domain A"/>
    <property type="match status" value="1"/>
</dbReference>
<reference evidence="16" key="1">
    <citation type="submission" date="2022-06" db="EMBL/GenBank/DDBJ databases">
        <title>Isolation of gut microbiota from human fecal samples.</title>
        <authorList>
            <person name="Pamer E.G."/>
            <person name="Barat B."/>
            <person name="Waligurski E."/>
            <person name="Medina S."/>
            <person name="Paddock L."/>
            <person name="Mostad J."/>
        </authorList>
    </citation>
    <scope>NUCLEOTIDE SEQUENCE</scope>
    <source>
        <strain evidence="16">SL.1.01</strain>
    </source>
</reference>
<evidence type="ECO:0000256" key="5">
    <source>
        <dbReference type="ARBA" id="ARBA00022692"/>
    </source>
</evidence>
<dbReference type="GO" id="GO:0006883">
    <property type="term" value="P:intracellular sodium ion homeostasis"/>
    <property type="evidence" value="ECO:0007669"/>
    <property type="project" value="TreeGrafter"/>
</dbReference>
<keyword evidence="11 14" id="KW-0472">Membrane</keyword>
<keyword evidence="8" id="KW-0460">Magnesium</keyword>
<dbReference type="RefSeq" id="WP_256134738.1">
    <property type="nucleotide sequence ID" value="NZ_JANFYM010000014.1"/>
</dbReference>
<dbReference type="SUPFAM" id="SSF56784">
    <property type="entry name" value="HAD-like"/>
    <property type="match status" value="1"/>
</dbReference>
<feature type="transmembrane region" description="Helical" evidence="14">
    <location>
        <begin position="298"/>
        <end position="317"/>
    </location>
</feature>
<keyword evidence="6" id="KW-0547">Nucleotide-binding</keyword>
<dbReference type="InterPro" id="IPR050510">
    <property type="entry name" value="Cation_transp_ATPase_P-type"/>
</dbReference>
<dbReference type="GO" id="GO:0005391">
    <property type="term" value="F:P-type sodium:potassium-exchanging transporter activity"/>
    <property type="evidence" value="ECO:0007669"/>
    <property type="project" value="TreeGrafter"/>
</dbReference>
<dbReference type="SFLD" id="SFLDG00002">
    <property type="entry name" value="C1.7:_P-type_atpase_like"/>
    <property type="match status" value="1"/>
</dbReference>
<dbReference type="Pfam" id="PF00122">
    <property type="entry name" value="E1-E2_ATPase"/>
    <property type="match status" value="1"/>
</dbReference>
<dbReference type="GO" id="GO:0030007">
    <property type="term" value="P:intracellular potassium ion homeostasis"/>
    <property type="evidence" value="ECO:0007669"/>
    <property type="project" value="TreeGrafter"/>
</dbReference>
<dbReference type="InterPro" id="IPR004014">
    <property type="entry name" value="ATPase_P-typ_cation-transptr_N"/>
</dbReference>
<evidence type="ECO:0000256" key="14">
    <source>
        <dbReference type="SAM" id="Phobius"/>
    </source>
</evidence>
<dbReference type="Gene3D" id="3.40.50.1000">
    <property type="entry name" value="HAD superfamily/HAD-like"/>
    <property type="match status" value="1"/>
</dbReference>
<dbReference type="GO" id="GO:0016887">
    <property type="term" value="F:ATP hydrolysis activity"/>
    <property type="evidence" value="ECO:0007669"/>
    <property type="project" value="InterPro"/>
</dbReference>
<evidence type="ECO:0000256" key="12">
    <source>
        <dbReference type="ARBA" id="ARBA00049360"/>
    </source>
</evidence>
<accession>A0AAW5JW97</accession>
<sequence>MDDRKKDQSIQSHANFDGDSATGDRTQIRQDQQNQQPPQIDPSLADAQAVAASLGVDPNTGLSQAEAERRLAQYGPNELASAPPVPKWKKFLAQFKDPLVYLLLAATGISLIAWFIEKANAVPGAEGGEILPFDAIVIVLILIVNAVLGYIQESKAEEAVEALSQMTAPQTNVLRDGKIARINTVDVVPGDMVVLGEGDSIPADGRLLAAASLRVAEASLTGESVPVGKNVDTLAEAKALGDRANMVFNGTSVTQGTGRAIVTSTGMRTQVGKIADLLQATDDDDSPLQKEMNYVSKILGIAVCIIAAVVLVALALTEGFNDIHDVIDSLLLSVSLAVAAVPEGLAAILTVVLALGVRRMAEHHAIVKKLHSVETLGSASVICSDKTGTLTRNEMTVERVVTPSGEVQLTGTGYAPEGRMIAIDAAEAAGITGAAEAAQAEAVTTLAVGAIANDGELRETAVETVRNGADSASSANTLWEAVGDPTEVSLIVAARKVKADRKYANYTRIGEIPFTSDRKRMAVVAQDNADAGRLTVFAKGAPDVLLGYCSRIAVNGAVRPMTQGDRQQILAAVERLSAEAYRTLGQAYRPLGTASLADVPGVAINAAGHVVDIAEQSDVLENDLIWVGMVGIIDPPRTEVRDSVAEAHRAGIRTVMITGDHPLTAARIASDLGIIETDGDGSSVGSADLSSKVLTGVQLDELPDEQAFDKATREISVYARVAPEHKLKIVESLQRQGNIVAMTGDGVNDAPAVKTADIGVAMGITGTEVTKQSAKMILADDNFSTIVEAVREGRGIFDNIRKFLRYLLSSNVGEVFTVFGGVMLAGFLGITQPGSQGVTVPLLATQLLWINLLTDAAPALAMGVDPSTDDVMARKPRKLTDRVIDGQMWGDIIFIGLIMAAVTLIGMDMHLAGGLFTDRSVDAVGHDAQMTEARTMGFTILVFAQMLNALCSRSHDQSVFVGLFANKWLWGAIALSALLQVVVIYVPFLNTAFGTMPLSAGAWVECLGLAMVVLVASELRKCVLRAMRE</sequence>
<dbReference type="FunFam" id="3.40.50.1000:FF:000028">
    <property type="entry name" value="Calcium-transporting P-type ATPase, putative"/>
    <property type="match status" value="1"/>
</dbReference>
<dbReference type="GO" id="GO:1990573">
    <property type="term" value="P:potassium ion import across plasma membrane"/>
    <property type="evidence" value="ECO:0007669"/>
    <property type="project" value="TreeGrafter"/>
</dbReference>
<dbReference type="InterPro" id="IPR023214">
    <property type="entry name" value="HAD_sf"/>
</dbReference>
<feature type="transmembrane region" description="Helical" evidence="14">
    <location>
        <begin position="1000"/>
        <end position="1019"/>
    </location>
</feature>
<dbReference type="GO" id="GO:1902600">
    <property type="term" value="P:proton transmembrane transport"/>
    <property type="evidence" value="ECO:0007669"/>
    <property type="project" value="TreeGrafter"/>
</dbReference>
<feature type="transmembrane region" description="Helical" evidence="14">
    <location>
        <begin position="329"/>
        <end position="355"/>
    </location>
</feature>
<dbReference type="CDD" id="cd02089">
    <property type="entry name" value="P-type_ATPase_Ca_prok"/>
    <property type="match status" value="1"/>
</dbReference>
<keyword evidence="3" id="KW-1003">Cell membrane</keyword>
<comment type="catalytic activity">
    <reaction evidence="12">
        <text>ATP + H2O = ADP + phosphate + H(+)</text>
        <dbReference type="Rhea" id="RHEA:13065"/>
        <dbReference type="ChEBI" id="CHEBI:15377"/>
        <dbReference type="ChEBI" id="CHEBI:15378"/>
        <dbReference type="ChEBI" id="CHEBI:30616"/>
        <dbReference type="ChEBI" id="CHEBI:43474"/>
        <dbReference type="ChEBI" id="CHEBI:456216"/>
    </reaction>
</comment>
<evidence type="ECO:0000256" key="4">
    <source>
        <dbReference type="ARBA" id="ARBA00022553"/>
    </source>
</evidence>
<comment type="subcellular location">
    <subcellularLocation>
        <location evidence="1">Cell membrane</location>
        <topology evidence="1">Multi-pass membrane protein</topology>
    </subcellularLocation>
</comment>
<dbReference type="Pfam" id="PF00689">
    <property type="entry name" value="Cation_ATPase_C"/>
    <property type="match status" value="1"/>
</dbReference>
<evidence type="ECO:0000256" key="6">
    <source>
        <dbReference type="ARBA" id="ARBA00022741"/>
    </source>
</evidence>
<dbReference type="NCBIfam" id="TIGR01494">
    <property type="entry name" value="ATPase_P-type"/>
    <property type="match status" value="2"/>
</dbReference>
<feature type="transmembrane region" description="Helical" evidence="14">
    <location>
        <begin position="803"/>
        <end position="828"/>
    </location>
</feature>
<feature type="transmembrane region" description="Helical" evidence="14">
    <location>
        <begin position="131"/>
        <end position="151"/>
    </location>
</feature>
<feature type="domain" description="Cation-transporting P-type ATPase N-terminal" evidence="15">
    <location>
        <begin position="41"/>
        <end position="115"/>
    </location>
</feature>
<dbReference type="InterPro" id="IPR044492">
    <property type="entry name" value="P_typ_ATPase_HD_dom"/>
</dbReference>
<dbReference type="PRINTS" id="PR00119">
    <property type="entry name" value="CATATPASE"/>
</dbReference>
<dbReference type="InterPro" id="IPR023298">
    <property type="entry name" value="ATPase_P-typ_TM_dom_sf"/>
</dbReference>
<keyword evidence="10 14" id="KW-1133">Transmembrane helix</keyword>
<dbReference type="SUPFAM" id="SSF81665">
    <property type="entry name" value="Calcium ATPase, transmembrane domain M"/>
    <property type="match status" value="1"/>
</dbReference>
<dbReference type="InterPro" id="IPR059000">
    <property type="entry name" value="ATPase_P-type_domA"/>
</dbReference>
<dbReference type="SUPFAM" id="SSF81660">
    <property type="entry name" value="Metal cation-transporting ATPase, ATP-binding domain N"/>
    <property type="match status" value="1"/>
</dbReference>
<feature type="transmembrane region" description="Helical" evidence="14">
    <location>
        <begin position="888"/>
        <end position="913"/>
    </location>
</feature>
<keyword evidence="5 14" id="KW-0812">Transmembrane</keyword>
<dbReference type="Pfam" id="PF00690">
    <property type="entry name" value="Cation_ATPase_N"/>
    <property type="match status" value="1"/>
</dbReference>
<dbReference type="EMBL" id="JANFYM010000014">
    <property type="protein sequence ID" value="MCQ4793775.1"/>
    <property type="molecule type" value="Genomic_DNA"/>
</dbReference>
<dbReference type="Proteomes" id="UP001206013">
    <property type="component" value="Unassembled WGS sequence"/>
</dbReference>
<organism evidence="16 17">
    <name type="scientific">Bifidobacterium adolescentis</name>
    <dbReference type="NCBI Taxonomy" id="1680"/>
    <lineage>
        <taxon>Bacteria</taxon>
        <taxon>Bacillati</taxon>
        <taxon>Actinomycetota</taxon>
        <taxon>Actinomycetes</taxon>
        <taxon>Bifidobacteriales</taxon>
        <taxon>Bifidobacteriaceae</taxon>
        <taxon>Bifidobacterium</taxon>
    </lineage>
</organism>
<dbReference type="InterPro" id="IPR001757">
    <property type="entry name" value="P_typ_ATPase"/>
</dbReference>
<evidence type="ECO:0000259" key="15">
    <source>
        <dbReference type="SMART" id="SM00831"/>
    </source>
</evidence>
<feature type="transmembrane region" description="Helical" evidence="14">
    <location>
        <begin position="963"/>
        <end position="988"/>
    </location>
</feature>
<evidence type="ECO:0000256" key="10">
    <source>
        <dbReference type="ARBA" id="ARBA00022989"/>
    </source>
</evidence>
<evidence type="ECO:0000256" key="1">
    <source>
        <dbReference type="ARBA" id="ARBA00004651"/>
    </source>
</evidence>
<evidence type="ECO:0000256" key="9">
    <source>
        <dbReference type="ARBA" id="ARBA00022967"/>
    </source>
</evidence>
<dbReference type="SFLD" id="SFLDF00027">
    <property type="entry name" value="p-type_atpase"/>
    <property type="match status" value="1"/>
</dbReference>
<evidence type="ECO:0000313" key="17">
    <source>
        <dbReference type="Proteomes" id="UP001206013"/>
    </source>
</evidence>
<dbReference type="Gene3D" id="3.40.1110.10">
    <property type="entry name" value="Calcium-transporting ATPase, cytoplasmic domain N"/>
    <property type="match status" value="1"/>
</dbReference>
<gene>
    <name evidence="16" type="ORF">NE692_09975</name>
</gene>
<feature type="compositionally biased region" description="Low complexity" evidence="13">
    <location>
        <begin position="29"/>
        <end position="42"/>
    </location>
</feature>
<keyword evidence="4" id="KW-0597">Phosphoprotein</keyword>
<evidence type="ECO:0000256" key="2">
    <source>
        <dbReference type="ARBA" id="ARBA00005675"/>
    </source>
</evidence>
<keyword evidence="7" id="KW-0067">ATP-binding</keyword>
<dbReference type="Pfam" id="PF13246">
    <property type="entry name" value="Cation_ATPase"/>
    <property type="match status" value="1"/>
</dbReference>
<evidence type="ECO:0000256" key="3">
    <source>
        <dbReference type="ARBA" id="ARBA00022475"/>
    </source>
</evidence>
<feature type="transmembrane region" description="Helical" evidence="14">
    <location>
        <begin position="99"/>
        <end position="116"/>
    </location>
</feature>
<dbReference type="InterPro" id="IPR018303">
    <property type="entry name" value="ATPase_P-typ_P_site"/>
</dbReference>
<dbReference type="PROSITE" id="PS00154">
    <property type="entry name" value="ATPASE_E1_E2"/>
    <property type="match status" value="1"/>
</dbReference>
<proteinExistence type="inferred from homology"/>
<dbReference type="InterPro" id="IPR023299">
    <property type="entry name" value="ATPase_P-typ_cyto_dom_N"/>
</dbReference>
<dbReference type="SMART" id="SM00831">
    <property type="entry name" value="Cation_ATPase_N"/>
    <property type="match status" value="1"/>
</dbReference>
<comment type="caution">
    <text evidence="16">The sequence shown here is derived from an EMBL/GenBank/DDBJ whole genome shotgun (WGS) entry which is preliminary data.</text>
</comment>
<dbReference type="InterPro" id="IPR036412">
    <property type="entry name" value="HAD-like_sf"/>
</dbReference>
<dbReference type="FunFam" id="3.40.50.1000:FF:000001">
    <property type="entry name" value="Phospholipid-transporting ATPase IC"/>
    <property type="match status" value="1"/>
</dbReference>
<dbReference type="FunFam" id="2.70.150.10:FF:000160">
    <property type="entry name" value="Sarcoplasmic/endoplasmic reticulum calcium ATPase 1"/>
    <property type="match status" value="1"/>
</dbReference>
<dbReference type="PANTHER" id="PTHR43294:SF21">
    <property type="entry name" value="CATION TRANSPORTING ATPASE"/>
    <property type="match status" value="1"/>
</dbReference>
<dbReference type="PRINTS" id="PR00121">
    <property type="entry name" value="NAKATPASE"/>
</dbReference>
<feature type="region of interest" description="Disordered" evidence="13">
    <location>
        <begin position="1"/>
        <end position="44"/>
    </location>
</feature>
<dbReference type="GO" id="GO:0005524">
    <property type="term" value="F:ATP binding"/>
    <property type="evidence" value="ECO:0007669"/>
    <property type="project" value="UniProtKB-KW"/>
</dbReference>
<dbReference type="AlphaFoldDB" id="A0AAW5JW97"/>
<evidence type="ECO:0000256" key="11">
    <source>
        <dbReference type="ARBA" id="ARBA00023136"/>
    </source>
</evidence>
<evidence type="ECO:0000256" key="8">
    <source>
        <dbReference type="ARBA" id="ARBA00022842"/>
    </source>
</evidence>
<dbReference type="Gene3D" id="1.20.1110.10">
    <property type="entry name" value="Calcium-transporting ATPase, transmembrane domain"/>
    <property type="match status" value="1"/>
</dbReference>